<evidence type="ECO:0000256" key="1">
    <source>
        <dbReference type="SAM" id="MobiDB-lite"/>
    </source>
</evidence>
<keyword evidence="3" id="KW-1185">Reference proteome</keyword>
<feature type="region of interest" description="Disordered" evidence="1">
    <location>
        <begin position="71"/>
        <end position="100"/>
    </location>
</feature>
<dbReference type="AlphaFoldDB" id="A0A1Q9CBE9"/>
<protein>
    <submittedName>
        <fullName evidence="2">Uncharacterized protein</fullName>
    </submittedName>
</protein>
<dbReference type="Proteomes" id="UP000186817">
    <property type="component" value="Unassembled WGS sequence"/>
</dbReference>
<comment type="caution">
    <text evidence="2">The sequence shown here is derived from an EMBL/GenBank/DDBJ whole genome shotgun (WGS) entry which is preliminary data.</text>
</comment>
<accession>A0A1Q9CBE9</accession>
<proteinExistence type="predicted"/>
<evidence type="ECO:0000313" key="2">
    <source>
        <dbReference type="EMBL" id="OLP80248.1"/>
    </source>
</evidence>
<sequence>MFTALEVRRGLQLDTVGGDIVSLPSGQTTDQEQHFVYYLLRKTLPDTWPPTAENIGKTLLDTLPFLKFNTKSSKQAKRAPEMAPDASRSRSEEAEAEFESSGLLGEILRERRIALLQSSADVDESCVLRFPQTRSINSAPFVQYAALF</sequence>
<organism evidence="2 3">
    <name type="scientific">Symbiodinium microadriaticum</name>
    <name type="common">Dinoflagellate</name>
    <name type="synonym">Zooxanthella microadriatica</name>
    <dbReference type="NCBI Taxonomy" id="2951"/>
    <lineage>
        <taxon>Eukaryota</taxon>
        <taxon>Sar</taxon>
        <taxon>Alveolata</taxon>
        <taxon>Dinophyceae</taxon>
        <taxon>Suessiales</taxon>
        <taxon>Symbiodiniaceae</taxon>
        <taxon>Symbiodinium</taxon>
    </lineage>
</organism>
<evidence type="ECO:0000313" key="3">
    <source>
        <dbReference type="Proteomes" id="UP000186817"/>
    </source>
</evidence>
<dbReference type="EMBL" id="LSRX01001397">
    <property type="protein sequence ID" value="OLP80248.1"/>
    <property type="molecule type" value="Genomic_DNA"/>
</dbReference>
<gene>
    <name evidence="2" type="ORF">AK812_SmicGene39363</name>
</gene>
<reference evidence="2 3" key="1">
    <citation type="submission" date="2016-02" db="EMBL/GenBank/DDBJ databases">
        <title>Genome analysis of coral dinoflagellate symbionts highlights evolutionary adaptations to a symbiotic lifestyle.</title>
        <authorList>
            <person name="Aranda M."/>
            <person name="Li Y."/>
            <person name="Liew Y.J."/>
            <person name="Baumgarten S."/>
            <person name="Simakov O."/>
            <person name="Wilson M."/>
            <person name="Piel J."/>
            <person name="Ashoor H."/>
            <person name="Bougouffa S."/>
            <person name="Bajic V.B."/>
            <person name="Ryu T."/>
            <person name="Ravasi T."/>
            <person name="Bayer T."/>
            <person name="Micklem G."/>
            <person name="Kim H."/>
            <person name="Bhak J."/>
            <person name="Lajeunesse T.C."/>
            <person name="Voolstra C.R."/>
        </authorList>
    </citation>
    <scope>NUCLEOTIDE SEQUENCE [LARGE SCALE GENOMIC DNA]</scope>
    <source>
        <strain evidence="2 3">CCMP2467</strain>
    </source>
</reference>
<name>A0A1Q9CBE9_SYMMI</name>
<dbReference type="OrthoDB" id="10293985at2759"/>